<dbReference type="Proteomes" id="UP001497644">
    <property type="component" value="Chromosome 6"/>
</dbReference>
<evidence type="ECO:0000313" key="3">
    <source>
        <dbReference type="Proteomes" id="UP001497644"/>
    </source>
</evidence>
<evidence type="ECO:0000256" key="1">
    <source>
        <dbReference type="SAM" id="MobiDB-lite"/>
    </source>
</evidence>
<protein>
    <submittedName>
        <fullName evidence="2">Uncharacterized protein</fullName>
    </submittedName>
</protein>
<gene>
    <name evidence="2" type="ORF">LPLAT_LOCUS11651</name>
</gene>
<feature type="region of interest" description="Disordered" evidence="1">
    <location>
        <begin position="1"/>
        <end position="21"/>
    </location>
</feature>
<accession>A0AAV2P302</accession>
<sequence>MRLSRSSCRPRPTKQLMSTDAPDWSVYGKTLETPICYWRCDSRAVSESGSHLDANKSMPDTQNGQMAAQWRPPEKRDIWKFPSPSPVLASRHRTHGNLLEVLDGIRVF</sequence>
<feature type="region of interest" description="Disordered" evidence="1">
    <location>
        <begin position="48"/>
        <end position="75"/>
    </location>
</feature>
<reference evidence="2" key="1">
    <citation type="submission" date="2024-04" db="EMBL/GenBank/DDBJ databases">
        <authorList>
            <consortium name="Molecular Ecology Group"/>
        </authorList>
    </citation>
    <scope>NUCLEOTIDE SEQUENCE</scope>
</reference>
<proteinExistence type="predicted"/>
<evidence type="ECO:0000313" key="2">
    <source>
        <dbReference type="EMBL" id="CAL1686328.1"/>
    </source>
</evidence>
<dbReference type="AlphaFoldDB" id="A0AAV2P302"/>
<dbReference type="EMBL" id="OZ034829">
    <property type="protein sequence ID" value="CAL1686328.1"/>
    <property type="molecule type" value="Genomic_DNA"/>
</dbReference>
<keyword evidence="3" id="KW-1185">Reference proteome</keyword>
<name>A0AAV2P302_9HYME</name>
<organism evidence="2 3">
    <name type="scientific">Lasius platythorax</name>
    <dbReference type="NCBI Taxonomy" id="488582"/>
    <lineage>
        <taxon>Eukaryota</taxon>
        <taxon>Metazoa</taxon>
        <taxon>Ecdysozoa</taxon>
        <taxon>Arthropoda</taxon>
        <taxon>Hexapoda</taxon>
        <taxon>Insecta</taxon>
        <taxon>Pterygota</taxon>
        <taxon>Neoptera</taxon>
        <taxon>Endopterygota</taxon>
        <taxon>Hymenoptera</taxon>
        <taxon>Apocrita</taxon>
        <taxon>Aculeata</taxon>
        <taxon>Formicoidea</taxon>
        <taxon>Formicidae</taxon>
        <taxon>Formicinae</taxon>
        <taxon>Lasius</taxon>
        <taxon>Lasius</taxon>
    </lineage>
</organism>